<reference evidence="2" key="1">
    <citation type="submission" date="2023-05" db="EMBL/GenBank/DDBJ databases">
        <title>Nepenthes gracilis genome sequencing.</title>
        <authorList>
            <person name="Fukushima K."/>
        </authorList>
    </citation>
    <scope>NUCLEOTIDE SEQUENCE</scope>
    <source>
        <strain evidence="2">SING2019-196</strain>
    </source>
</reference>
<evidence type="ECO:0000313" key="2">
    <source>
        <dbReference type="EMBL" id="GMH17305.1"/>
    </source>
</evidence>
<feature type="region of interest" description="Disordered" evidence="1">
    <location>
        <begin position="1"/>
        <end position="54"/>
    </location>
</feature>
<feature type="compositionally biased region" description="Low complexity" evidence="1">
    <location>
        <begin position="1"/>
        <end position="11"/>
    </location>
</feature>
<comment type="caution">
    <text evidence="2">The sequence shown here is derived from an EMBL/GenBank/DDBJ whole genome shotgun (WGS) entry which is preliminary data.</text>
</comment>
<sequence>MAESSEQSQSEKVSNFLRKPTNNKNIRKRAIEEDEDEDSKTEPKDPLFQHETSKEIKVHNSSIATATLETETEISRDARAIREKPFVNPVVTKCKHYFSAHSFKDAVLLTSF</sequence>
<feature type="compositionally biased region" description="Basic and acidic residues" evidence="1">
    <location>
        <begin position="40"/>
        <end position="54"/>
    </location>
</feature>
<dbReference type="InterPro" id="IPR039971">
    <property type="entry name" value="CWC24-like"/>
</dbReference>
<dbReference type="EMBL" id="BSYO01000017">
    <property type="protein sequence ID" value="GMH17305.1"/>
    <property type="molecule type" value="Genomic_DNA"/>
</dbReference>
<organism evidence="2 3">
    <name type="scientific">Nepenthes gracilis</name>
    <name type="common">Slender pitcher plant</name>
    <dbReference type="NCBI Taxonomy" id="150966"/>
    <lineage>
        <taxon>Eukaryota</taxon>
        <taxon>Viridiplantae</taxon>
        <taxon>Streptophyta</taxon>
        <taxon>Embryophyta</taxon>
        <taxon>Tracheophyta</taxon>
        <taxon>Spermatophyta</taxon>
        <taxon>Magnoliopsida</taxon>
        <taxon>eudicotyledons</taxon>
        <taxon>Gunneridae</taxon>
        <taxon>Pentapetalae</taxon>
        <taxon>Caryophyllales</taxon>
        <taxon>Nepenthaceae</taxon>
        <taxon>Nepenthes</taxon>
    </lineage>
</organism>
<evidence type="ECO:0000256" key="1">
    <source>
        <dbReference type="SAM" id="MobiDB-lite"/>
    </source>
</evidence>
<dbReference type="PANTHER" id="PTHR12930:SF0">
    <property type="entry name" value="RING FINGER PROTEIN 113B"/>
    <property type="match status" value="1"/>
</dbReference>
<accession>A0AAD3SUP1</accession>
<keyword evidence="3" id="KW-1185">Reference proteome</keyword>
<dbReference type="PANTHER" id="PTHR12930">
    <property type="entry name" value="ZINC FINGER PROTEIN 183"/>
    <property type="match status" value="1"/>
</dbReference>
<dbReference type="Proteomes" id="UP001279734">
    <property type="component" value="Unassembled WGS sequence"/>
</dbReference>
<dbReference type="GO" id="GO:0005684">
    <property type="term" value="C:U2-type spliceosomal complex"/>
    <property type="evidence" value="ECO:0007669"/>
    <property type="project" value="TreeGrafter"/>
</dbReference>
<proteinExistence type="predicted"/>
<dbReference type="GO" id="GO:0034247">
    <property type="term" value="P:snoRNA splicing"/>
    <property type="evidence" value="ECO:0007669"/>
    <property type="project" value="TreeGrafter"/>
</dbReference>
<evidence type="ECO:0000313" key="3">
    <source>
        <dbReference type="Proteomes" id="UP001279734"/>
    </source>
</evidence>
<gene>
    <name evidence="2" type="ORF">Nepgr_019146</name>
</gene>
<name>A0AAD3SUP1_NEPGR</name>
<protein>
    <submittedName>
        <fullName evidence="2">Uncharacterized protein</fullName>
    </submittedName>
</protein>
<dbReference type="AlphaFoldDB" id="A0AAD3SUP1"/>